<comment type="cofactor">
    <cofactor evidence="1 6 7">
        <name>pyridoxal 5'-phosphate</name>
        <dbReference type="ChEBI" id="CHEBI:597326"/>
    </cofactor>
</comment>
<evidence type="ECO:0000256" key="1">
    <source>
        <dbReference type="ARBA" id="ARBA00001933"/>
    </source>
</evidence>
<keyword evidence="4 6" id="KW-0663">Pyridoxal phosphate</keyword>
<dbReference type="Gene3D" id="3.90.1150.170">
    <property type="match status" value="1"/>
</dbReference>
<proteinExistence type="inferred from homology"/>
<evidence type="ECO:0008006" key="10">
    <source>
        <dbReference type="Google" id="ProtNLM"/>
    </source>
</evidence>
<organism evidence="8 9">
    <name type="scientific">Fusarium oxysporum NRRL 32931</name>
    <dbReference type="NCBI Taxonomy" id="660029"/>
    <lineage>
        <taxon>Eukaryota</taxon>
        <taxon>Fungi</taxon>
        <taxon>Dikarya</taxon>
        <taxon>Ascomycota</taxon>
        <taxon>Pezizomycotina</taxon>
        <taxon>Sordariomycetes</taxon>
        <taxon>Hypocreomycetidae</taxon>
        <taxon>Hypocreales</taxon>
        <taxon>Nectriaceae</taxon>
        <taxon>Fusarium</taxon>
        <taxon>Fusarium oxysporum species complex</taxon>
    </lineage>
</organism>
<dbReference type="GO" id="GO:0019752">
    <property type="term" value="P:carboxylic acid metabolic process"/>
    <property type="evidence" value="ECO:0007669"/>
    <property type="project" value="InterPro"/>
</dbReference>
<keyword evidence="5 7" id="KW-0456">Lyase</keyword>
<evidence type="ECO:0000256" key="7">
    <source>
        <dbReference type="RuleBase" id="RU000382"/>
    </source>
</evidence>
<feature type="modified residue" description="N6-(pyridoxal phosphate)lysine" evidence="6">
    <location>
        <position position="311"/>
    </location>
</feature>
<dbReference type="OrthoDB" id="392571at2759"/>
<evidence type="ECO:0000256" key="2">
    <source>
        <dbReference type="ARBA" id="ARBA00009533"/>
    </source>
</evidence>
<keyword evidence="3" id="KW-0210">Decarboxylase</keyword>
<reference evidence="8 9" key="1">
    <citation type="submission" date="2011-06" db="EMBL/GenBank/DDBJ databases">
        <title>The Genome Sequence of Fusarium oxysporum FOSC 3-a.</title>
        <authorList>
            <consortium name="The Broad Institute Genome Sequencing Platform"/>
            <person name="Ma L.-J."/>
            <person name="Gale L.R."/>
            <person name="Schwartz D.C."/>
            <person name="Zhou S."/>
            <person name="Corby-Kistler H."/>
            <person name="Young S.K."/>
            <person name="Zeng Q."/>
            <person name="Gargeya S."/>
            <person name="Fitzgerald M."/>
            <person name="Haas B."/>
            <person name="Abouelleil A."/>
            <person name="Alvarado L."/>
            <person name="Arachchi H.M."/>
            <person name="Berlin A."/>
            <person name="Brown A."/>
            <person name="Chapman S.B."/>
            <person name="Chen Z."/>
            <person name="Dunbar C."/>
            <person name="Freedman E."/>
            <person name="Gearin G."/>
            <person name="Gellesch M."/>
            <person name="Goldberg J."/>
            <person name="Griggs A."/>
            <person name="Gujja S."/>
            <person name="Heiman D."/>
            <person name="Howarth C."/>
            <person name="Larson L."/>
            <person name="Lui A."/>
            <person name="MacDonald P.J.P."/>
            <person name="Mehta T."/>
            <person name="Montmayeur A."/>
            <person name="Murphy C."/>
            <person name="Neiman D."/>
            <person name="Pearson M."/>
            <person name="Priest M."/>
            <person name="Roberts A."/>
            <person name="Saif S."/>
            <person name="Shea T."/>
            <person name="Shenoy N."/>
            <person name="Sisk P."/>
            <person name="Stolte C."/>
            <person name="Sykes S."/>
            <person name="Wortman J."/>
            <person name="Nusbaum C."/>
            <person name="Birren B."/>
        </authorList>
    </citation>
    <scope>NUCLEOTIDE SEQUENCE [LARGE SCALE GENOMIC DNA]</scope>
    <source>
        <strain evidence="9">FOSC 3-a</strain>
    </source>
</reference>
<dbReference type="GO" id="GO:0030170">
    <property type="term" value="F:pyridoxal phosphate binding"/>
    <property type="evidence" value="ECO:0007669"/>
    <property type="project" value="InterPro"/>
</dbReference>
<dbReference type="PANTHER" id="PTHR45677:SF8">
    <property type="entry name" value="CYSTEINE SULFINIC ACID DECARBOXYLASE"/>
    <property type="match status" value="1"/>
</dbReference>
<evidence type="ECO:0000313" key="8">
    <source>
        <dbReference type="EMBL" id="EWY99892.1"/>
    </source>
</evidence>
<evidence type="ECO:0000313" key="9">
    <source>
        <dbReference type="Proteomes" id="UP000030753"/>
    </source>
</evidence>
<gene>
    <name evidence="8" type="ORF">FOYG_03821</name>
</gene>
<evidence type="ECO:0000256" key="3">
    <source>
        <dbReference type="ARBA" id="ARBA00022793"/>
    </source>
</evidence>
<protein>
    <recommendedName>
        <fullName evidence="10">Glutamate decarboxylase</fullName>
    </recommendedName>
</protein>
<dbReference type="PANTHER" id="PTHR45677">
    <property type="entry name" value="GLUTAMATE DECARBOXYLASE-RELATED"/>
    <property type="match status" value="1"/>
</dbReference>
<dbReference type="Proteomes" id="UP000030753">
    <property type="component" value="Unassembled WGS sequence"/>
</dbReference>
<dbReference type="HOGENOM" id="CLU_011856_0_0_1"/>
<comment type="similarity">
    <text evidence="2 7">Belongs to the group II decarboxylase family.</text>
</comment>
<dbReference type="Pfam" id="PF00282">
    <property type="entry name" value="Pyridoxal_deC"/>
    <property type="match status" value="2"/>
</dbReference>
<dbReference type="InterPro" id="IPR015421">
    <property type="entry name" value="PyrdxlP-dep_Trfase_major"/>
</dbReference>
<accession>W9IYW4</accession>
<dbReference type="GO" id="GO:0005737">
    <property type="term" value="C:cytoplasm"/>
    <property type="evidence" value="ECO:0007669"/>
    <property type="project" value="TreeGrafter"/>
</dbReference>
<sequence>MTLSTKASISVVDSDIPKGYKLPELIRQVERTTLAALHAYEPSPGSRDQSQNAPAKEYHELFSGLPAEGLGSPGFTHAIKLLTNNSIDNSSPGFLGKLVSAPSPPGIAADLFLSILNNNGHVWRASPALTAIEKHVSLELARLFGLQGQHAGGTTVPGGAAGNLLAMLVARNIVAPESKKQGVTPGQYAIFVSDSAHYSVTNAAQMIGLGDDAVVRVPTVKDGTMDVSCLETAVQKAVQDGKKPLLISATSGTTVNGAFDPLDKIGTIARNVNAWFHVDACWGGAAVFSDKLKHLLKGSELADSIAFNPHKLLGVPLVCAFLLANDMRTLWLANKLNAGYLFHEKALEDKATNGNHQAAEQDWRQSKLLGNAPEISEIRDLASLTIQCSRRSDATKMYLHWVYYGTRGIAQQVEQAVDSAQHLSRLVESHPCLELITEQEKVFAQVCFYWKAKPEPKKTLAAINSRNTQSLYRELDQHGWKIDYAPDKVNGEFLRVACNRLTTRDGVEQLITKLVELGSALGL</sequence>
<dbReference type="SUPFAM" id="SSF53383">
    <property type="entry name" value="PLP-dependent transferases"/>
    <property type="match status" value="1"/>
</dbReference>
<dbReference type="InterPro" id="IPR002129">
    <property type="entry name" value="PyrdxlP-dep_de-COase"/>
</dbReference>
<dbReference type="Gene3D" id="3.40.640.10">
    <property type="entry name" value="Type I PLP-dependent aspartate aminotransferase-like (Major domain)"/>
    <property type="match status" value="1"/>
</dbReference>
<dbReference type="InterPro" id="IPR015424">
    <property type="entry name" value="PyrdxlP-dep_Trfase"/>
</dbReference>
<evidence type="ECO:0000256" key="5">
    <source>
        <dbReference type="ARBA" id="ARBA00023239"/>
    </source>
</evidence>
<evidence type="ECO:0000256" key="6">
    <source>
        <dbReference type="PIRSR" id="PIRSR602129-50"/>
    </source>
</evidence>
<dbReference type="AlphaFoldDB" id="W9IYW4"/>
<dbReference type="GO" id="GO:0016831">
    <property type="term" value="F:carboxy-lyase activity"/>
    <property type="evidence" value="ECO:0007669"/>
    <property type="project" value="UniProtKB-KW"/>
</dbReference>
<evidence type="ECO:0000256" key="4">
    <source>
        <dbReference type="ARBA" id="ARBA00022898"/>
    </source>
</evidence>
<dbReference type="EMBL" id="JH717840">
    <property type="protein sequence ID" value="EWY99892.1"/>
    <property type="molecule type" value="Genomic_DNA"/>
</dbReference>
<name>W9IYW4_FUSOX</name>